<gene>
    <name evidence="1" type="ORF">H2198_008092</name>
</gene>
<name>A0ACC2ZY25_9EURO</name>
<evidence type="ECO:0000313" key="2">
    <source>
        <dbReference type="Proteomes" id="UP001172386"/>
    </source>
</evidence>
<organism evidence="1 2">
    <name type="scientific">Neophaeococcomyces mojaviensis</name>
    <dbReference type="NCBI Taxonomy" id="3383035"/>
    <lineage>
        <taxon>Eukaryota</taxon>
        <taxon>Fungi</taxon>
        <taxon>Dikarya</taxon>
        <taxon>Ascomycota</taxon>
        <taxon>Pezizomycotina</taxon>
        <taxon>Eurotiomycetes</taxon>
        <taxon>Chaetothyriomycetidae</taxon>
        <taxon>Chaetothyriales</taxon>
        <taxon>Chaetothyriales incertae sedis</taxon>
        <taxon>Neophaeococcomyces</taxon>
    </lineage>
</organism>
<dbReference type="EMBL" id="JAPDRQ010000188">
    <property type="protein sequence ID" value="KAJ9652657.1"/>
    <property type="molecule type" value="Genomic_DNA"/>
</dbReference>
<dbReference type="Proteomes" id="UP001172386">
    <property type="component" value="Unassembled WGS sequence"/>
</dbReference>
<evidence type="ECO:0000313" key="1">
    <source>
        <dbReference type="EMBL" id="KAJ9652657.1"/>
    </source>
</evidence>
<accession>A0ACC2ZY25</accession>
<sequence length="198" mass="22737">MSTPNQQAVSESQHLDFSFSVPERGLCTVHVSVQPNQDPKHQGQGLVGLYQDPDVVKGYPVLRATVSSSEYRTYASLYGWVQITNAPGEPWVMDLYPMFEDLNSPFMSWGAEPTLVDAPGRQGVEHYDWTARSFLCYTPDAAMTKRVLPIMGFEWGFWIENYKPYVKCLQKLDVSCWDSHLELFRDRFVGWTFEQVHV</sequence>
<proteinExistence type="predicted"/>
<keyword evidence="2" id="KW-1185">Reference proteome</keyword>
<comment type="caution">
    <text evidence="1">The sequence shown here is derived from an EMBL/GenBank/DDBJ whole genome shotgun (WGS) entry which is preliminary data.</text>
</comment>
<protein>
    <submittedName>
        <fullName evidence="1">Uncharacterized protein</fullName>
    </submittedName>
</protein>
<reference evidence="1" key="1">
    <citation type="submission" date="2022-10" db="EMBL/GenBank/DDBJ databases">
        <title>Culturing micro-colonial fungi from biological soil crusts in the Mojave desert and describing Neophaeococcomyces mojavensis, and introducing the new genera and species Taxawa tesnikishii.</title>
        <authorList>
            <person name="Kurbessoian T."/>
            <person name="Stajich J.E."/>
        </authorList>
    </citation>
    <scope>NUCLEOTIDE SEQUENCE</scope>
    <source>
        <strain evidence="1">JES_112</strain>
    </source>
</reference>